<feature type="transmembrane region" description="Helical" evidence="1">
    <location>
        <begin position="5"/>
        <end position="24"/>
    </location>
</feature>
<dbReference type="AlphaFoldDB" id="A0A3B1CW58"/>
<feature type="transmembrane region" description="Helical" evidence="1">
    <location>
        <begin position="185"/>
        <end position="204"/>
    </location>
</feature>
<gene>
    <name evidence="3" type="ORF">MNBD_NITROSPIRAE01-1127</name>
</gene>
<feature type="transmembrane region" description="Helical" evidence="1">
    <location>
        <begin position="130"/>
        <end position="149"/>
    </location>
</feature>
<evidence type="ECO:0000256" key="1">
    <source>
        <dbReference type="SAM" id="Phobius"/>
    </source>
</evidence>
<evidence type="ECO:0000259" key="2">
    <source>
        <dbReference type="Pfam" id="PF01757"/>
    </source>
</evidence>
<dbReference type="InterPro" id="IPR002656">
    <property type="entry name" value="Acyl_transf_3_dom"/>
</dbReference>
<evidence type="ECO:0000313" key="3">
    <source>
        <dbReference type="EMBL" id="VAX32652.1"/>
    </source>
</evidence>
<dbReference type="InterPro" id="IPR050879">
    <property type="entry name" value="Acyltransferase_3"/>
</dbReference>
<feature type="transmembrane region" description="Helical" evidence="1">
    <location>
        <begin position="293"/>
        <end position="314"/>
    </location>
</feature>
<dbReference type="PANTHER" id="PTHR23028">
    <property type="entry name" value="ACETYLTRANSFERASE"/>
    <property type="match status" value="1"/>
</dbReference>
<proteinExistence type="predicted"/>
<accession>A0A3B1CW58</accession>
<feature type="transmembrane region" description="Helical" evidence="1">
    <location>
        <begin position="259"/>
        <end position="281"/>
    </location>
</feature>
<feature type="transmembrane region" description="Helical" evidence="1">
    <location>
        <begin position="84"/>
        <end position="101"/>
    </location>
</feature>
<feature type="transmembrane region" description="Helical" evidence="1">
    <location>
        <begin position="156"/>
        <end position="173"/>
    </location>
</feature>
<dbReference type="GO" id="GO:0016020">
    <property type="term" value="C:membrane"/>
    <property type="evidence" value="ECO:0007669"/>
    <property type="project" value="TreeGrafter"/>
</dbReference>
<organism evidence="3">
    <name type="scientific">hydrothermal vent metagenome</name>
    <dbReference type="NCBI Taxonomy" id="652676"/>
    <lineage>
        <taxon>unclassified sequences</taxon>
        <taxon>metagenomes</taxon>
        <taxon>ecological metagenomes</taxon>
    </lineage>
</organism>
<dbReference type="Pfam" id="PF01757">
    <property type="entry name" value="Acyl_transf_3"/>
    <property type="match status" value="1"/>
</dbReference>
<keyword evidence="1" id="KW-1133">Transmembrane helix</keyword>
<keyword evidence="1" id="KW-0472">Membrane</keyword>
<dbReference type="PANTHER" id="PTHR23028:SF131">
    <property type="entry name" value="BLR2367 PROTEIN"/>
    <property type="match status" value="1"/>
</dbReference>
<dbReference type="EMBL" id="UOGF01000094">
    <property type="protein sequence ID" value="VAX32652.1"/>
    <property type="molecule type" value="Genomic_DNA"/>
</dbReference>
<keyword evidence="1" id="KW-0812">Transmembrane</keyword>
<reference evidence="3" key="1">
    <citation type="submission" date="2018-06" db="EMBL/GenBank/DDBJ databases">
        <authorList>
            <person name="Zhirakovskaya E."/>
        </authorList>
    </citation>
    <scope>NUCLEOTIDE SEQUENCE</scope>
</reference>
<dbReference type="GO" id="GO:0000271">
    <property type="term" value="P:polysaccharide biosynthetic process"/>
    <property type="evidence" value="ECO:0007669"/>
    <property type="project" value="TreeGrafter"/>
</dbReference>
<protein>
    <recommendedName>
        <fullName evidence="2">Acyltransferase 3 domain-containing protein</fullName>
    </recommendedName>
</protein>
<dbReference type="GO" id="GO:0016747">
    <property type="term" value="F:acyltransferase activity, transferring groups other than amino-acyl groups"/>
    <property type="evidence" value="ECO:0007669"/>
    <property type="project" value="InterPro"/>
</dbReference>
<feature type="transmembrane region" description="Helical" evidence="1">
    <location>
        <begin position="234"/>
        <end position="252"/>
    </location>
</feature>
<feature type="transmembrane region" description="Helical" evidence="1">
    <location>
        <begin position="44"/>
        <end position="64"/>
    </location>
</feature>
<name>A0A3B1CW58_9ZZZZ</name>
<sequence length="343" mass="39806">MKQRYFELDAIRGIAALLVVLYHYTSRYGEIYDYAVDPAFRFDLGQHGVQLFFMVSGFVIFLTLDKTVHAADFIVSRLSRLYPAYWFSVALTFTVVSFFSLPGRAVDLQSAIINLTMFQKWFKVSNVDGVYWTLAVELSFYLILFVLFLIKQIKRIELISFLWLCGIIFSQYLELHRDVHIPGRIELMLLLKYGHLFIAGMMYYKIMHSKQVFHYFILLLALFAEYYLHGKVVILIAIYFAIFFLFVQGRLTALAVKPLIFLGSISYSLYLIHQNIGYVVIQKLEANHLANSISIIVVPTLVSITIASLMQMYIERPILLIVRARWNESALRQRLIKGRVGQV</sequence>
<feature type="domain" description="Acyltransferase 3" evidence="2">
    <location>
        <begin position="7"/>
        <end position="308"/>
    </location>
</feature>